<dbReference type="AlphaFoldDB" id="A0A346AXZ4"/>
<reference evidence="1 2" key="1">
    <citation type="submission" date="2018-05" db="EMBL/GenBank/DDBJ databases">
        <title>Complete genome sequence of Megasphaera sp. AJH120T, isolated from the ceca of a chicken.</title>
        <authorList>
            <person name="Maki J."/>
            <person name="Looft T."/>
        </authorList>
    </citation>
    <scope>NUCLEOTIDE SEQUENCE [LARGE SCALE GENOMIC DNA]</scope>
    <source>
        <strain evidence="1 2">AJH120</strain>
    </source>
</reference>
<sequence length="216" mass="26037">MKYLWQVYDETKRYNVPKQLAEPYSEVQEDNGNCVVVSPLFRFEPVFSALLKAWQDEIIDEKVVKEIENILYHYLAYLDYMAGMRFCLLMERGIEQEILQGHWGINVRKMYLLLTETEKKQLLNLLRKKRIMRNKKSFFCEAVTNFLGYTQLYYYGYERKFLLYIPHIKTSEMENKLNLIRDLFFDVTAGIEIFWDQHIGFIGQEQTMKIDQVIIY</sequence>
<organism evidence="1 2">
    <name type="scientific">Megasphaera stantonii</name>
    <dbReference type="NCBI Taxonomy" id="2144175"/>
    <lineage>
        <taxon>Bacteria</taxon>
        <taxon>Bacillati</taxon>
        <taxon>Bacillota</taxon>
        <taxon>Negativicutes</taxon>
        <taxon>Veillonellales</taxon>
        <taxon>Veillonellaceae</taxon>
        <taxon>Megasphaera</taxon>
    </lineage>
</organism>
<protein>
    <submittedName>
        <fullName evidence="1">Uncharacterized protein</fullName>
    </submittedName>
</protein>
<keyword evidence="2" id="KW-1185">Reference proteome</keyword>
<dbReference type="RefSeq" id="WP_107196600.1">
    <property type="nucleotide sequence ID" value="NZ_CP029462.1"/>
</dbReference>
<proteinExistence type="predicted"/>
<dbReference type="KEGG" id="meg:DKB62_03675"/>
<dbReference type="EMBL" id="CP029462">
    <property type="protein sequence ID" value="AXL20737.1"/>
    <property type="molecule type" value="Genomic_DNA"/>
</dbReference>
<evidence type="ECO:0000313" key="1">
    <source>
        <dbReference type="EMBL" id="AXL20737.1"/>
    </source>
</evidence>
<dbReference type="Proteomes" id="UP000254337">
    <property type="component" value="Chromosome"/>
</dbReference>
<evidence type="ECO:0000313" key="2">
    <source>
        <dbReference type="Proteomes" id="UP000254337"/>
    </source>
</evidence>
<gene>
    <name evidence="1" type="ORF">DKB62_03675</name>
</gene>
<accession>A0A346AXZ4</accession>
<name>A0A346AXZ4_9FIRM</name>
<dbReference type="OrthoDB" id="1664281at2"/>